<feature type="non-terminal residue" evidence="3">
    <location>
        <position position="1"/>
    </location>
</feature>
<gene>
    <name evidence="3" type="ORF">scyTo_0020257</name>
</gene>
<dbReference type="Gene3D" id="3.90.1580.10">
    <property type="entry name" value="paralog of FGE (formylglycine-generating enzyme)"/>
    <property type="match status" value="1"/>
</dbReference>
<sequence length="307" mass="34338">PLGDDITSDPIFCDNLKKKSNTNLAFGSPTPVTMYPPTEAGFHDVSGNVWVWTEDHFNGLPGFDTTYLYDDFSSPCFDGRHTTILGGSWISTGDEASRFARFSFRRHFFQHLGFRLARTCNLGKTPVKELNIETLVPDNPITVPKESVQLISVPSANTQMYYETDVAVQDQLELEYGDLSKTGYCSQLFGVCKQAIEKEQLTGSTGLVLGSGTGLTSFMLTQLLCKVFGIDYSGRFIETAQQLKSSGHQGSEIKIPDYLDRDRVVFKQLTWIPNEVGHHSFILLDFLDRTFNPSELINHPLNSLINQ</sequence>
<organism evidence="3 4">
    <name type="scientific">Scyliorhinus torazame</name>
    <name type="common">Cloudy catshark</name>
    <name type="synonym">Catulus torazame</name>
    <dbReference type="NCBI Taxonomy" id="75743"/>
    <lineage>
        <taxon>Eukaryota</taxon>
        <taxon>Metazoa</taxon>
        <taxon>Chordata</taxon>
        <taxon>Craniata</taxon>
        <taxon>Vertebrata</taxon>
        <taxon>Chondrichthyes</taxon>
        <taxon>Elasmobranchii</taxon>
        <taxon>Galeomorphii</taxon>
        <taxon>Galeoidea</taxon>
        <taxon>Carcharhiniformes</taxon>
        <taxon>Scyliorhinidae</taxon>
        <taxon>Scyliorhinus</taxon>
    </lineage>
</organism>
<dbReference type="EMBL" id="BFAA01016116">
    <property type="protein sequence ID" value="GCB74829.1"/>
    <property type="molecule type" value="Genomic_DNA"/>
</dbReference>
<dbReference type="SUPFAM" id="SSF56436">
    <property type="entry name" value="C-type lectin-like"/>
    <property type="match status" value="1"/>
</dbReference>
<dbReference type="SUPFAM" id="SSF53335">
    <property type="entry name" value="S-adenosyl-L-methionine-dependent methyltransferases"/>
    <property type="match status" value="1"/>
</dbReference>
<evidence type="ECO:0000313" key="3">
    <source>
        <dbReference type="EMBL" id="GCB74829.1"/>
    </source>
</evidence>
<evidence type="ECO:0000259" key="2">
    <source>
        <dbReference type="Pfam" id="PF03781"/>
    </source>
</evidence>
<accession>A0A401PNZ0</accession>
<protein>
    <recommendedName>
        <fullName evidence="2">Sulfatase-modifying factor enzyme-like domain-containing protein</fullName>
    </recommendedName>
</protein>
<dbReference type="Gene3D" id="3.40.50.150">
    <property type="entry name" value="Vaccinia Virus protein VP39"/>
    <property type="match status" value="1"/>
</dbReference>
<dbReference type="InterPro" id="IPR042095">
    <property type="entry name" value="SUMF_sf"/>
</dbReference>
<keyword evidence="4" id="KW-1185">Reference proteome</keyword>
<dbReference type="CDD" id="cd02440">
    <property type="entry name" value="AdoMet_MTases"/>
    <property type="match status" value="1"/>
</dbReference>
<evidence type="ECO:0000313" key="4">
    <source>
        <dbReference type="Proteomes" id="UP000288216"/>
    </source>
</evidence>
<dbReference type="PANTHER" id="PTHR23150">
    <property type="entry name" value="SULFATASE MODIFYING FACTOR 1, 2"/>
    <property type="match status" value="1"/>
</dbReference>
<evidence type="ECO:0000256" key="1">
    <source>
        <dbReference type="ARBA" id="ARBA00005310"/>
    </source>
</evidence>
<dbReference type="GO" id="GO:0120147">
    <property type="term" value="F:formylglycine-generating oxidase activity"/>
    <property type="evidence" value="ECO:0007669"/>
    <property type="project" value="TreeGrafter"/>
</dbReference>
<proteinExistence type="inferred from homology"/>
<dbReference type="InterPro" id="IPR016187">
    <property type="entry name" value="CTDL_fold"/>
</dbReference>
<comment type="similarity">
    <text evidence="1">Belongs to the sulfatase-modifying factor family.</text>
</comment>
<reference evidence="3 4" key="1">
    <citation type="journal article" date="2018" name="Nat. Ecol. Evol.">
        <title>Shark genomes provide insights into elasmobranch evolution and the origin of vertebrates.</title>
        <authorList>
            <person name="Hara Y"/>
            <person name="Yamaguchi K"/>
            <person name="Onimaru K"/>
            <person name="Kadota M"/>
            <person name="Koyanagi M"/>
            <person name="Keeley SD"/>
            <person name="Tatsumi K"/>
            <person name="Tanaka K"/>
            <person name="Motone F"/>
            <person name="Kageyama Y"/>
            <person name="Nozu R"/>
            <person name="Adachi N"/>
            <person name="Nishimura O"/>
            <person name="Nakagawa R"/>
            <person name="Tanegashima C"/>
            <person name="Kiyatake I"/>
            <person name="Matsumoto R"/>
            <person name="Murakumo K"/>
            <person name="Nishida K"/>
            <person name="Terakita A"/>
            <person name="Kuratani S"/>
            <person name="Sato K"/>
            <person name="Hyodo S Kuraku.S."/>
        </authorList>
    </citation>
    <scope>NUCLEOTIDE SEQUENCE [LARGE SCALE GENOMIC DNA]</scope>
</reference>
<dbReference type="STRING" id="75743.A0A401PNZ0"/>
<dbReference type="PANTHER" id="PTHR23150:SF26">
    <property type="entry name" value="GENERIC METHYLTRANSFERASE"/>
    <property type="match status" value="1"/>
</dbReference>
<feature type="domain" description="Sulfatase-modifying factor enzyme-like" evidence="2">
    <location>
        <begin position="15"/>
        <end position="118"/>
    </location>
</feature>
<dbReference type="Pfam" id="PF03781">
    <property type="entry name" value="FGE-sulfatase"/>
    <property type="match status" value="1"/>
</dbReference>
<dbReference type="AlphaFoldDB" id="A0A401PNZ0"/>
<dbReference type="Proteomes" id="UP000288216">
    <property type="component" value="Unassembled WGS sequence"/>
</dbReference>
<comment type="caution">
    <text evidence="3">The sequence shown here is derived from an EMBL/GenBank/DDBJ whole genome shotgun (WGS) entry which is preliminary data.</text>
</comment>
<dbReference type="OrthoDB" id="659at2759"/>
<dbReference type="InterPro" id="IPR029063">
    <property type="entry name" value="SAM-dependent_MTases_sf"/>
</dbReference>
<dbReference type="InterPro" id="IPR005532">
    <property type="entry name" value="SUMF_dom"/>
</dbReference>
<dbReference type="InterPro" id="IPR051043">
    <property type="entry name" value="Sulfatase_Mod_Factor_Kinase"/>
</dbReference>
<name>A0A401PNZ0_SCYTO</name>